<dbReference type="AlphaFoldDB" id="A0A7X2T3S7"/>
<evidence type="ECO:0000259" key="6">
    <source>
        <dbReference type="PROSITE" id="PS50262"/>
    </source>
</evidence>
<dbReference type="InterPro" id="IPR017452">
    <property type="entry name" value="GPCR_Rhodpsn_7TM"/>
</dbReference>
<protein>
    <recommendedName>
        <fullName evidence="6">G-protein coupled receptors family 1 profile domain-containing protein</fullName>
    </recommendedName>
</protein>
<feature type="domain" description="G-protein coupled receptors family 1 profile" evidence="6">
    <location>
        <begin position="113"/>
        <end position="198"/>
    </location>
</feature>
<dbReference type="PROSITE" id="PS50262">
    <property type="entry name" value="G_PROTEIN_RECEP_F1_2"/>
    <property type="match status" value="1"/>
</dbReference>
<evidence type="ECO:0000256" key="4">
    <source>
        <dbReference type="ARBA" id="ARBA00023136"/>
    </source>
</evidence>
<feature type="transmembrane region" description="Helical" evidence="5">
    <location>
        <begin position="108"/>
        <end position="130"/>
    </location>
</feature>
<dbReference type="Proteomes" id="UP000470082">
    <property type="component" value="Unassembled WGS sequence"/>
</dbReference>
<comment type="caution">
    <text evidence="7">The sequence shown here is derived from an EMBL/GenBank/DDBJ whole genome shotgun (WGS) entry which is preliminary data.</text>
</comment>
<dbReference type="RefSeq" id="WP_154460334.1">
    <property type="nucleotide sequence ID" value="NZ_VUMM01000012.1"/>
</dbReference>
<comment type="subcellular location">
    <subcellularLocation>
        <location evidence="1">Membrane</location>
    </subcellularLocation>
</comment>
<keyword evidence="2 5" id="KW-0812">Transmembrane</keyword>
<keyword evidence="3 5" id="KW-1133">Transmembrane helix</keyword>
<organism evidence="7 8">
    <name type="scientific">Floccifex porci</name>
    <dbReference type="NCBI Taxonomy" id="2606629"/>
    <lineage>
        <taxon>Bacteria</taxon>
        <taxon>Bacillati</taxon>
        <taxon>Bacillota</taxon>
        <taxon>Erysipelotrichia</taxon>
        <taxon>Erysipelotrichales</taxon>
        <taxon>Erysipelotrichaceae</taxon>
        <taxon>Floccifex</taxon>
    </lineage>
</organism>
<evidence type="ECO:0000256" key="1">
    <source>
        <dbReference type="ARBA" id="ARBA00004370"/>
    </source>
</evidence>
<evidence type="ECO:0000256" key="2">
    <source>
        <dbReference type="ARBA" id="ARBA00022692"/>
    </source>
</evidence>
<sequence length="329" mass="38722">MKYKLFLYDCFEKSQFEEELNQLSKQGFNALEIGWISKFEKKDTSCFYKVDILKGNKLKQTKELMDYYDRYSYSYCGKRGRLIFFKGDSKRNFKEREKEYTEYLKNQLFYNSCLFFLTGLISVLYFSFLLKKELSHVITNGQIVLFLIPVIILISSILFVFSKIMHALQFKANQKLQKSILNPIAVLLLIFSLCLIPFGCILDSISRGKQEVKDVLTLKDFDKESYGKTMSFAHSFIVDTKTFVDENEQGDVLYETVYDISNDTDQYYESFVQSHVTEDKIEMKDGYLYTSEVKNDSLVLKIDHKIIDITASFDLEPYYQKIVLYYKGE</sequence>
<gene>
    <name evidence="7" type="ORF">FYJ50_06575</name>
</gene>
<keyword evidence="8" id="KW-1185">Reference proteome</keyword>
<keyword evidence="4 5" id="KW-0472">Membrane</keyword>
<feature type="transmembrane region" description="Helical" evidence="5">
    <location>
        <begin position="181"/>
        <end position="199"/>
    </location>
</feature>
<proteinExistence type="predicted"/>
<feature type="transmembrane region" description="Helical" evidence="5">
    <location>
        <begin position="142"/>
        <end position="161"/>
    </location>
</feature>
<reference evidence="7 8" key="1">
    <citation type="submission" date="2019-08" db="EMBL/GenBank/DDBJ databases">
        <title>In-depth cultivation of the pig gut microbiome towards novel bacterial diversity and tailored functional studies.</title>
        <authorList>
            <person name="Wylensek D."/>
            <person name="Hitch T.C.A."/>
            <person name="Clavel T."/>
        </authorList>
    </citation>
    <scope>NUCLEOTIDE SEQUENCE [LARGE SCALE GENOMIC DNA]</scope>
    <source>
        <strain evidence="7 8">LKV-178-WT-2G</strain>
    </source>
</reference>
<evidence type="ECO:0000313" key="7">
    <source>
        <dbReference type="EMBL" id="MSS01760.1"/>
    </source>
</evidence>
<dbReference type="GO" id="GO:0016020">
    <property type="term" value="C:membrane"/>
    <property type="evidence" value="ECO:0007669"/>
    <property type="project" value="UniProtKB-SubCell"/>
</dbReference>
<dbReference type="EMBL" id="VUMM01000012">
    <property type="protein sequence ID" value="MSS01760.1"/>
    <property type="molecule type" value="Genomic_DNA"/>
</dbReference>
<name>A0A7X2T3S7_9FIRM</name>
<accession>A0A7X2T3S7</accession>
<evidence type="ECO:0000256" key="3">
    <source>
        <dbReference type="ARBA" id="ARBA00022989"/>
    </source>
</evidence>
<evidence type="ECO:0000313" key="8">
    <source>
        <dbReference type="Proteomes" id="UP000470082"/>
    </source>
</evidence>
<evidence type="ECO:0000256" key="5">
    <source>
        <dbReference type="SAM" id="Phobius"/>
    </source>
</evidence>